<evidence type="ECO:0000256" key="2">
    <source>
        <dbReference type="ARBA" id="ARBA00022741"/>
    </source>
</evidence>
<dbReference type="EMBL" id="JACVVK020000315">
    <property type="protein sequence ID" value="KAK7478900.1"/>
    <property type="molecule type" value="Genomic_DNA"/>
</dbReference>
<dbReference type="Gene3D" id="3.40.50.300">
    <property type="entry name" value="P-loop containing nucleotide triphosphate hydrolases"/>
    <property type="match status" value="1"/>
</dbReference>
<proteinExistence type="inferred from homology"/>
<dbReference type="InterPro" id="IPR005654">
    <property type="entry name" value="ATPase_AFG1-like"/>
</dbReference>
<evidence type="ECO:0008006" key="6">
    <source>
        <dbReference type="Google" id="ProtNLM"/>
    </source>
</evidence>
<comment type="caution">
    <text evidence="4">The sequence shown here is derived from an EMBL/GenBank/DDBJ whole genome shotgun (WGS) entry which is preliminary data.</text>
</comment>
<keyword evidence="3" id="KW-0067">ATP-binding</keyword>
<evidence type="ECO:0000313" key="5">
    <source>
        <dbReference type="Proteomes" id="UP001519460"/>
    </source>
</evidence>
<evidence type="ECO:0000256" key="3">
    <source>
        <dbReference type="ARBA" id="ARBA00022840"/>
    </source>
</evidence>
<sequence length="471" mass="53560">MKRTVQFLSCTVGKFKRTQEIIRLCSAFHTSGDQASASSTKDAKAKRLKPGDGPLGVYLEMVKSGELQRDNHQQHVVERLQALHNQLRSYNPDTHTQSSSWLAKTLSGKKDGVSAPKGLYLYGGVGCGKTMLMDLFYETSQRQRKQRTHFHKFMLNVHRRIHQLKKSQPKITTTRSSQPFDPITPVARQIRGETWLLCFDEFQVTDIADAVILKQLFTALFQSGVVVVATSNRAPDDLYKNGLQRGNFVPFIAILKQFCDVIHLDSGVDYRMRSLAARGKVYFITSSCDAEAEMNGILHEYSQLHREEIEPRTLVILGRNLVLPRTCGRVLDTTFDDMCRQPLGAVDYLEICQNFDVVLLRNIQAMDLTKRTEARRFITLIDTLYDHKVKLICSAETEPKKLFVAKSVGVFDVDANRALMDDIGYHAASQNQHASIFTGEEELFAFERTVSRLTEMQTQEYWDLDPDTFTS</sequence>
<dbReference type="PANTHER" id="PTHR12169:SF6">
    <property type="entry name" value="AFG1-LIKE ATPASE"/>
    <property type="match status" value="1"/>
</dbReference>
<dbReference type="GO" id="GO:0005524">
    <property type="term" value="F:ATP binding"/>
    <property type="evidence" value="ECO:0007669"/>
    <property type="project" value="UniProtKB-KW"/>
</dbReference>
<protein>
    <recommendedName>
        <fullName evidence="6">AFG1-like ATPase</fullName>
    </recommendedName>
</protein>
<evidence type="ECO:0000256" key="1">
    <source>
        <dbReference type="ARBA" id="ARBA00010322"/>
    </source>
</evidence>
<comment type="similarity">
    <text evidence="1">Belongs to the AFG1 ATPase family.</text>
</comment>
<dbReference type="PANTHER" id="PTHR12169">
    <property type="entry name" value="ATPASE N2B"/>
    <property type="match status" value="1"/>
</dbReference>
<dbReference type="FunFam" id="3.40.50.300:FF:003041">
    <property type="entry name" value="Predicted protein"/>
    <property type="match status" value="1"/>
</dbReference>
<gene>
    <name evidence="4" type="ORF">BaRGS_00029881</name>
</gene>
<dbReference type="AlphaFoldDB" id="A0ABD0JWC3"/>
<reference evidence="4 5" key="1">
    <citation type="journal article" date="2023" name="Sci. Data">
        <title>Genome assembly of the Korean intertidal mud-creeper Batillaria attramentaria.</title>
        <authorList>
            <person name="Patra A.K."/>
            <person name="Ho P.T."/>
            <person name="Jun S."/>
            <person name="Lee S.J."/>
            <person name="Kim Y."/>
            <person name="Won Y.J."/>
        </authorList>
    </citation>
    <scope>NUCLEOTIDE SEQUENCE [LARGE SCALE GENOMIC DNA]</scope>
    <source>
        <strain evidence="4">Wonlab-2016</strain>
    </source>
</reference>
<name>A0ABD0JWC3_9CAEN</name>
<evidence type="ECO:0000313" key="4">
    <source>
        <dbReference type="EMBL" id="KAK7478900.1"/>
    </source>
</evidence>
<dbReference type="SUPFAM" id="SSF52540">
    <property type="entry name" value="P-loop containing nucleoside triphosphate hydrolases"/>
    <property type="match status" value="1"/>
</dbReference>
<keyword evidence="5" id="KW-1185">Reference proteome</keyword>
<accession>A0ABD0JWC3</accession>
<dbReference type="InterPro" id="IPR027417">
    <property type="entry name" value="P-loop_NTPase"/>
</dbReference>
<dbReference type="NCBIfam" id="NF040713">
    <property type="entry name" value="ZapE"/>
    <property type="match status" value="1"/>
</dbReference>
<dbReference type="Pfam" id="PF03969">
    <property type="entry name" value="AFG1_ATPase"/>
    <property type="match status" value="1"/>
</dbReference>
<dbReference type="Proteomes" id="UP001519460">
    <property type="component" value="Unassembled WGS sequence"/>
</dbReference>
<keyword evidence="2" id="KW-0547">Nucleotide-binding</keyword>
<organism evidence="4 5">
    <name type="scientific">Batillaria attramentaria</name>
    <dbReference type="NCBI Taxonomy" id="370345"/>
    <lineage>
        <taxon>Eukaryota</taxon>
        <taxon>Metazoa</taxon>
        <taxon>Spiralia</taxon>
        <taxon>Lophotrochozoa</taxon>
        <taxon>Mollusca</taxon>
        <taxon>Gastropoda</taxon>
        <taxon>Caenogastropoda</taxon>
        <taxon>Sorbeoconcha</taxon>
        <taxon>Cerithioidea</taxon>
        <taxon>Batillariidae</taxon>
        <taxon>Batillaria</taxon>
    </lineage>
</organism>